<protein>
    <submittedName>
        <fullName evidence="1">Uncharacterized protein</fullName>
    </submittedName>
</protein>
<proteinExistence type="predicted"/>
<evidence type="ECO:0000313" key="1">
    <source>
        <dbReference type="EMBL" id="KIM39650.1"/>
    </source>
</evidence>
<accession>A0A0C3BSL9</accession>
<dbReference type="HOGENOM" id="CLU_2097166_0_0_1"/>
<name>A0A0C3BSL9_HEBCY</name>
<sequence length="116" mass="13148">MFVQSFRVSCATFPDSGRTVQLSLVRYAAVLGIVYDGARENGFCAYLYIMRRPGTGIQTSEVRLIPERLLREDSWQISECPASDAPRVDQMYSCMIIRVIRTQPYRACSNPFGKTP</sequence>
<dbReference type="EMBL" id="KN831785">
    <property type="protein sequence ID" value="KIM39650.1"/>
    <property type="molecule type" value="Genomic_DNA"/>
</dbReference>
<organism evidence="1 2">
    <name type="scientific">Hebeloma cylindrosporum</name>
    <dbReference type="NCBI Taxonomy" id="76867"/>
    <lineage>
        <taxon>Eukaryota</taxon>
        <taxon>Fungi</taxon>
        <taxon>Dikarya</taxon>
        <taxon>Basidiomycota</taxon>
        <taxon>Agaricomycotina</taxon>
        <taxon>Agaricomycetes</taxon>
        <taxon>Agaricomycetidae</taxon>
        <taxon>Agaricales</taxon>
        <taxon>Agaricineae</taxon>
        <taxon>Hymenogastraceae</taxon>
        <taxon>Hebeloma</taxon>
    </lineage>
</organism>
<keyword evidence="2" id="KW-1185">Reference proteome</keyword>
<evidence type="ECO:0000313" key="2">
    <source>
        <dbReference type="Proteomes" id="UP000053424"/>
    </source>
</evidence>
<dbReference type="Proteomes" id="UP000053424">
    <property type="component" value="Unassembled WGS sequence"/>
</dbReference>
<gene>
    <name evidence="1" type="ORF">M413DRAFT_447117</name>
</gene>
<reference evidence="1 2" key="1">
    <citation type="submission" date="2014-04" db="EMBL/GenBank/DDBJ databases">
        <authorList>
            <consortium name="DOE Joint Genome Institute"/>
            <person name="Kuo A."/>
            <person name="Gay G."/>
            <person name="Dore J."/>
            <person name="Kohler A."/>
            <person name="Nagy L.G."/>
            <person name="Floudas D."/>
            <person name="Copeland A."/>
            <person name="Barry K.W."/>
            <person name="Cichocki N."/>
            <person name="Veneault-Fourrey C."/>
            <person name="LaButti K."/>
            <person name="Lindquist E.A."/>
            <person name="Lipzen A."/>
            <person name="Lundell T."/>
            <person name="Morin E."/>
            <person name="Murat C."/>
            <person name="Sun H."/>
            <person name="Tunlid A."/>
            <person name="Henrissat B."/>
            <person name="Grigoriev I.V."/>
            <person name="Hibbett D.S."/>
            <person name="Martin F."/>
            <person name="Nordberg H.P."/>
            <person name="Cantor M.N."/>
            <person name="Hua S.X."/>
        </authorList>
    </citation>
    <scope>NUCLEOTIDE SEQUENCE [LARGE SCALE GENOMIC DNA]</scope>
    <source>
        <strain evidence="2">h7</strain>
    </source>
</reference>
<reference evidence="2" key="2">
    <citation type="submission" date="2015-01" db="EMBL/GenBank/DDBJ databases">
        <title>Evolutionary Origins and Diversification of the Mycorrhizal Mutualists.</title>
        <authorList>
            <consortium name="DOE Joint Genome Institute"/>
            <consortium name="Mycorrhizal Genomics Consortium"/>
            <person name="Kohler A."/>
            <person name="Kuo A."/>
            <person name="Nagy L.G."/>
            <person name="Floudas D."/>
            <person name="Copeland A."/>
            <person name="Barry K.W."/>
            <person name="Cichocki N."/>
            <person name="Veneault-Fourrey C."/>
            <person name="LaButti K."/>
            <person name="Lindquist E.A."/>
            <person name="Lipzen A."/>
            <person name="Lundell T."/>
            <person name="Morin E."/>
            <person name="Murat C."/>
            <person name="Riley R."/>
            <person name="Ohm R."/>
            <person name="Sun H."/>
            <person name="Tunlid A."/>
            <person name="Henrissat B."/>
            <person name="Grigoriev I.V."/>
            <person name="Hibbett D.S."/>
            <person name="Martin F."/>
        </authorList>
    </citation>
    <scope>NUCLEOTIDE SEQUENCE [LARGE SCALE GENOMIC DNA]</scope>
    <source>
        <strain evidence="2">h7</strain>
    </source>
</reference>
<dbReference type="AlphaFoldDB" id="A0A0C3BSL9"/>